<dbReference type="GO" id="GO:0034587">
    <property type="term" value="P:piRNA processing"/>
    <property type="evidence" value="ECO:0007669"/>
    <property type="project" value="TreeGrafter"/>
</dbReference>
<gene>
    <name evidence="3" type="ORF">CRENBAI_024435</name>
</gene>
<sequence length="495" mass="55268">MVLDNDHFITLLKGKRIKLTLKTSSYFGVVQHINPNKTLVLADVCGCNGCKYPGTKLFFGHEILNVEFANEENDDGKNSPDVSEEQLDVERFQPYEKIMTLDDGEDEEECINFVVIDEIHEKFGPAVMHIKKQHVIGVGGEGVEILKNGRLCWLKIATKKKVYLFDILLLGTLAFKNGLSMILESKQILKVIHDCRAIAGSLISQFGVKLTNVFDTQVADVMCFYSKTGGFLPDRVSTLPEVVSLHLNVPTSRLSSFHVKSQLTKEEMEIWYKRPCLLPLLKMMALSVIHLKPLRLVLLDTLMTDYMVLVDSYLSSRLYEPDGLEHVTMDSVLELPKELMQLDEMRSERRDCACKHYPVTERGLLARFSPYPKSETTPAADGNSSKSDSLEVGVPAPHPSLKIVPPDIQQTLRRLSVTSVSSLDASASPQVNPQNEISTNCNQVQVDVMGRGRRFGNEPSSVPSFPSIGRGFLLQRPQPLIPGEGAGDMKRPARQ</sequence>
<dbReference type="CDD" id="cd06148">
    <property type="entry name" value="Egl_like_exo"/>
    <property type="match status" value="1"/>
</dbReference>
<evidence type="ECO:0000259" key="2">
    <source>
        <dbReference type="Pfam" id="PF01612"/>
    </source>
</evidence>
<protein>
    <recommendedName>
        <fullName evidence="2">3'-5' exonuclease domain-containing protein</fullName>
    </recommendedName>
</protein>
<feature type="region of interest" description="Disordered" evidence="1">
    <location>
        <begin position="368"/>
        <end position="403"/>
    </location>
</feature>
<proteinExistence type="predicted"/>
<dbReference type="InterPro" id="IPR012337">
    <property type="entry name" value="RNaseH-like_sf"/>
</dbReference>
<dbReference type="InterPro" id="IPR052144">
    <property type="entry name" value="piRNA_biogenesis_EXD1"/>
</dbReference>
<dbReference type="AlphaFoldDB" id="A0AAV9QS91"/>
<feature type="domain" description="3'-5' exonuclease" evidence="2">
    <location>
        <begin position="135"/>
        <end position="228"/>
    </location>
</feature>
<organism evidence="3 4">
    <name type="scientific">Crenichthys baileyi</name>
    <name type="common">White River springfish</name>
    <dbReference type="NCBI Taxonomy" id="28760"/>
    <lineage>
        <taxon>Eukaryota</taxon>
        <taxon>Metazoa</taxon>
        <taxon>Chordata</taxon>
        <taxon>Craniata</taxon>
        <taxon>Vertebrata</taxon>
        <taxon>Euteleostomi</taxon>
        <taxon>Actinopterygii</taxon>
        <taxon>Neopterygii</taxon>
        <taxon>Teleostei</taxon>
        <taxon>Neoteleostei</taxon>
        <taxon>Acanthomorphata</taxon>
        <taxon>Ovalentaria</taxon>
        <taxon>Atherinomorphae</taxon>
        <taxon>Cyprinodontiformes</taxon>
        <taxon>Goodeidae</taxon>
        <taxon>Crenichthys</taxon>
    </lineage>
</organism>
<dbReference type="SUPFAM" id="SSF53098">
    <property type="entry name" value="Ribonuclease H-like"/>
    <property type="match status" value="1"/>
</dbReference>
<dbReference type="Pfam" id="PF01612">
    <property type="entry name" value="DNA_pol_A_exo1"/>
    <property type="match status" value="1"/>
</dbReference>
<evidence type="ECO:0000256" key="1">
    <source>
        <dbReference type="SAM" id="MobiDB-lite"/>
    </source>
</evidence>
<dbReference type="EMBL" id="JAHHUM010002956">
    <property type="protein sequence ID" value="KAK5599214.1"/>
    <property type="molecule type" value="Genomic_DNA"/>
</dbReference>
<feature type="compositionally biased region" description="Polar residues" evidence="1">
    <location>
        <begin position="374"/>
        <end position="387"/>
    </location>
</feature>
<comment type="caution">
    <text evidence="3">The sequence shown here is derived from an EMBL/GenBank/DDBJ whole genome shotgun (WGS) entry which is preliminary data.</text>
</comment>
<feature type="region of interest" description="Disordered" evidence="1">
    <location>
        <begin position="456"/>
        <end position="495"/>
    </location>
</feature>
<dbReference type="PANTHER" id="PTHR46628">
    <property type="entry name" value="PIRNA BIOGENESIS PROTEIN EXD1"/>
    <property type="match status" value="1"/>
</dbReference>
<dbReference type="Gene3D" id="3.30.420.10">
    <property type="entry name" value="Ribonuclease H-like superfamily/Ribonuclease H"/>
    <property type="match status" value="1"/>
</dbReference>
<evidence type="ECO:0000313" key="4">
    <source>
        <dbReference type="Proteomes" id="UP001311232"/>
    </source>
</evidence>
<evidence type="ECO:0000313" key="3">
    <source>
        <dbReference type="EMBL" id="KAK5599214.1"/>
    </source>
</evidence>
<dbReference type="InterPro" id="IPR002562">
    <property type="entry name" value="3'-5'_exonuclease_dom"/>
</dbReference>
<accession>A0AAV9QS91</accession>
<dbReference type="PANTHER" id="PTHR46628:SF1">
    <property type="entry name" value="PIRNA BIOGENESIS PROTEIN EXD1"/>
    <property type="match status" value="1"/>
</dbReference>
<dbReference type="GO" id="GO:0003676">
    <property type="term" value="F:nucleic acid binding"/>
    <property type="evidence" value="ECO:0007669"/>
    <property type="project" value="InterPro"/>
</dbReference>
<dbReference type="GO" id="GO:1990923">
    <property type="term" value="C:PET complex"/>
    <property type="evidence" value="ECO:0007669"/>
    <property type="project" value="TreeGrafter"/>
</dbReference>
<dbReference type="GO" id="GO:0008408">
    <property type="term" value="F:3'-5' exonuclease activity"/>
    <property type="evidence" value="ECO:0007669"/>
    <property type="project" value="InterPro"/>
</dbReference>
<keyword evidence="4" id="KW-1185">Reference proteome</keyword>
<dbReference type="Proteomes" id="UP001311232">
    <property type="component" value="Unassembled WGS sequence"/>
</dbReference>
<name>A0AAV9QS91_9TELE</name>
<reference evidence="3 4" key="1">
    <citation type="submission" date="2021-06" db="EMBL/GenBank/DDBJ databases">
        <authorList>
            <person name="Palmer J.M."/>
        </authorList>
    </citation>
    <scope>NUCLEOTIDE SEQUENCE [LARGE SCALE GENOMIC DNA]</scope>
    <source>
        <strain evidence="3 4">MEX-2019</strain>
        <tissue evidence="3">Muscle</tissue>
    </source>
</reference>
<dbReference type="InterPro" id="IPR036397">
    <property type="entry name" value="RNaseH_sf"/>
</dbReference>